<dbReference type="EMBL" id="CM034400">
    <property type="protein sequence ID" value="KAJ0176282.1"/>
    <property type="molecule type" value="Genomic_DNA"/>
</dbReference>
<accession>A0ACC1CXF9</accession>
<dbReference type="Proteomes" id="UP000824533">
    <property type="component" value="Linkage Group LG14"/>
</dbReference>
<proteinExistence type="predicted"/>
<reference evidence="1 2" key="1">
    <citation type="journal article" date="2021" name="Front. Genet.">
        <title>Chromosome-Level Genome Assembly Reveals Significant Gene Expansion in the Toll and IMD Signaling Pathways of Dendrolimus kikuchii.</title>
        <authorList>
            <person name="Zhou J."/>
            <person name="Wu P."/>
            <person name="Xiong Z."/>
            <person name="Liu N."/>
            <person name="Zhao N."/>
            <person name="Ji M."/>
            <person name="Qiu Y."/>
            <person name="Yang B."/>
        </authorList>
    </citation>
    <scope>NUCLEOTIDE SEQUENCE [LARGE SCALE GENOMIC DNA]</scope>
    <source>
        <strain evidence="1">Ann1</strain>
    </source>
</reference>
<gene>
    <name evidence="1" type="ORF">K1T71_008456</name>
</gene>
<sequence length="163" mass="17765">MGDGCLVDNCCFCIDLKVGTLILGYLSLVGSFIYAILVGIGIAGGSVLIAKGDEDQQMVGGIVLAVAIIMLIVLLVNLLFTIVLLVGVHKDKRGHVKAYLIFNMICIVLMIIGFFGSFAGPIDWSKIIQNLITIVLSIYYWVVIRSYWVKMGETSKNRPAYTA</sequence>
<comment type="caution">
    <text evidence="1">The sequence shown here is derived from an EMBL/GenBank/DDBJ whole genome shotgun (WGS) entry which is preliminary data.</text>
</comment>
<evidence type="ECO:0000313" key="2">
    <source>
        <dbReference type="Proteomes" id="UP000824533"/>
    </source>
</evidence>
<organism evidence="1 2">
    <name type="scientific">Dendrolimus kikuchii</name>
    <dbReference type="NCBI Taxonomy" id="765133"/>
    <lineage>
        <taxon>Eukaryota</taxon>
        <taxon>Metazoa</taxon>
        <taxon>Ecdysozoa</taxon>
        <taxon>Arthropoda</taxon>
        <taxon>Hexapoda</taxon>
        <taxon>Insecta</taxon>
        <taxon>Pterygota</taxon>
        <taxon>Neoptera</taxon>
        <taxon>Endopterygota</taxon>
        <taxon>Lepidoptera</taxon>
        <taxon>Glossata</taxon>
        <taxon>Ditrysia</taxon>
        <taxon>Bombycoidea</taxon>
        <taxon>Lasiocampidae</taxon>
        <taxon>Dendrolimus</taxon>
    </lineage>
</organism>
<protein>
    <submittedName>
        <fullName evidence="1">Uncharacterized protein</fullName>
    </submittedName>
</protein>
<name>A0ACC1CXF9_9NEOP</name>
<evidence type="ECO:0000313" key="1">
    <source>
        <dbReference type="EMBL" id="KAJ0176282.1"/>
    </source>
</evidence>
<keyword evidence="2" id="KW-1185">Reference proteome</keyword>